<evidence type="ECO:0000313" key="2">
    <source>
        <dbReference type="Proteomes" id="UP000077245"/>
    </source>
</evidence>
<dbReference type="OrthoDB" id="76419at2157"/>
<sequence length="161" mass="18780">MAKKEEKIKFNDLNYAIYKIGSWKNSYEVNLIGNSNEIPQSQVTKNHVEMSMTEIRKSSFEIENKVVNGIVALGYQLNPNLKKIAIDDLIKKEEEEYNNIIEELESLKLEDNEKTIDLNENDYLIYKLEKDHHVTIAKPTNEFTQAHHLKEIEKLAKQSTK</sequence>
<gene>
    <name evidence="1" type="ORF">MBCUR_05820</name>
</gene>
<protein>
    <submittedName>
        <fullName evidence="1">Uncharacterized protein</fullName>
    </submittedName>
</protein>
<dbReference type="EMBL" id="LWMV01000105">
    <property type="protein sequence ID" value="KZX14358.1"/>
    <property type="molecule type" value="Genomic_DNA"/>
</dbReference>
<accession>A0A166CC81</accession>
<dbReference type="AlphaFoldDB" id="A0A166CC81"/>
<organism evidence="1 2">
    <name type="scientific">Methanobrevibacter curvatus</name>
    <dbReference type="NCBI Taxonomy" id="49547"/>
    <lineage>
        <taxon>Archaea</taxon>
        <taxon>Methanobacteriati</taxon>
        <taxon>Methanobacteriota</taxon>
        <taxon>Methanomada group</taxon>
        <taxon>Methanobacteria</taxon>
        <taxon>Methanobacteriales</taxon>
        <taxon>Methanobacteriaceae</taxon>
        <taxon>Methanobrevibacter</taxon>
    </lineage>
</organism>
<proteinExistence type="predicted"/>
<reference evidence="1 2" key="1">
    <citation type="submission" date="2016-04" db="EMBL/GenBank/DDBJ databases">
        <title>Genome sequence of Methanobrevibacter curvatus DSM 11111.</title>
        <authorList>
            <person name="Poehlein A."/>
            <person name="Seedorf H."/>
            <person name="Daniel R."/>
        </authorList>
    </citation>
    <scope>NUCLEOTIDE SEQUENCE [LARGE SCALE GENOMIC DNA]</scope>
    <source>
        <strain evidence="1 2">DSM 11111</strain>
    </source>
</reference>
<evidence type="ECO:0000313" key="1">
    <source>
        <dbReference type="EMBL" id="KZX14358.1"/>
    </source>
</evidence>
<dbReference type="PATRIC" id="fig|49547.3.peg.608"/>
<dbReference type="STRING" id="49547.MBCUR_05820"/>
<dbReference type="Proteomes" id="UP000077245">
    <property type="component" value="Unassembled WGS sequence"/>
</dbReference>
<name>A0A166CC81_9EURY</name>
<comment type="caution">
    <text evidence="1">The sequence shown here is derived from an EMBL/GenBank/DDBJ whole genome shotgun (WGS) entry which is preliminary data.</text>
</comment>
<keyword evidence="2" id="KW-1185">Reference proteome</keyword>
<dbReference type="RefSeq" id="WP_067089971.1">
    <property type="nucleotide sequence ID" value="NZ_LWMV01000105.1"/>
</dbReference>